<keyword evidence="5" id="KW-1185">Reference proteome</keyword>
<name>A0A285KM26_9ACTN</name>
<dbReference type="AlphaFoldDB" id="A0A285KM26"/>
<feature type="region of interest" description="Disordered" evidence="1">
    <location>
        <begin position="624"/>
        <end position="677"/>
    </location>
</feature>
<dbReference type="InterPro" id="IPR036390">
    <property type="entry name" value="WH_DNA-bd_sf"/>
</dbReference>
<keyword evidence="2" id="KW-1133">Transmembrane helix</keyword>
<dbReference type="Gene3D" id="3.40.50.300">
    <property type="entry name" value="P-loop containing nucleotide triphosphate hydrolases"/>
    <property type="match status" value="1"/>
</dbReference>
<protein>
    <submittedName>
        <fullName evidence="4">Ftsk gamma domain-containing protein</fullName>
    </submittedName>
</protein>
<dbReference type="Gene3D" id="1.10.10.10">
    <property type="entry name" value="Winged helix-like DNA-binding domain superfamily/Winged helix DNA-binding domain"/>
    <property type="match status" value="1"/>
</dbReference>
<dbReference type="SUPFAM" id="SSF46785">
    <property type="entry name" value="Winged helix' DNA-binding domain"/>
    <property type="match status" value="1"/>
</dbReference>
<dbReference type="InterPro" id="IPR036388">
    <property type="entry name" value="WH-like_DNA-bd_sf"/>
</dbReference>
<dbReference type="InterPro" id="IPR018541">
    <property type="entry name" value="Ftsk_gamma"/>
</dbReference>
<dbReference type="Proteomes" id="UP000219612">
    <property type="component" value="Unassembled WGS sequence"/>
</dbReference>
<evidence type="ECO:0000313" key="5">
    <source>
        <dbReference type="Proteomes" id="UP000219612"/>
    </source>
</evidence>
<reference evidence="4 5" key="1">
    <citation type="submission" date="2017-09" db="EMBL/GenBank/DDBJ databases">
        <authorList>
            <person name="Ehlers B."/>
            <person name="Leendertz F.H."/>
        </authorList>
    </citation>
    <scope>NUCLEOTIDE SEQUENCE [LARGE SCALE GENOMIC DNA]</scope>
    <source>
        <strain evidence="4 5">CGMCC 4.6857</strain>
    </source>
</reference>
<evidence type="ECO:0000259" key="3">
    <source>
        <dbReference type="SMART" id="SM00843"/>
    </source>
</evidence>
<dbReference type="InterPro" id="IPR027417">
    <property type="entry name" value="P-loop_NTPase"/>
</dbReference>
<feature type="transmembrane region" description="Helical" evidence="2">
    <location>
        <begin position="100"/>
        <end position="119"/>
    </location>
</feature>
<organism evidence="4 5">
    <name type="scientific">Paractinoplanes atraurantiacus</name>
    <dbReference type="NCBI Taxonomy" id="1036182"/>
    <lineage>
        <taxon>Bacteria</taxon>
        <taxon>Bacillati</taxon>
        <taxon>Actinomycetota</taxon>
        <taxon>Actinomycetes</taxon>
        <taxon>Micromonosporales</taxon>
        <taxon>Micromonosporaceae</taxon>
        <taxon>Paractinoplanes</taxon>
    </lineage>
</organism>
<dbReference type="SMART" id="SM00843">
    <property type="entry name" value="Ftsk_gamma"/>
    <property type="match status" value="1"/>
</dbReference>
<keyword evidence="2" id="KW-0472">Membrane</keyword>
<dbReference type="EMBL" id="OBDY01000044">
    <property type="protein sequence ID" value="SNY72937.1"/>
    <property type="molecule type" value="Genomic_DNA"/>
</dbReference>
<evidence type="ECO:0000256" key="1">
    <source>
        <dbReference type="SAM" id="MobiDB-lite"/>
    </source>
</evidence>
<evidence type="ECO:0000256" key="2">
    <source>
        <dbReference type="SAM" id="Phobius"/>
    </source>
</evidence>
<gene>
    <name evidence="4" type="ORF">SAMN05421748_14467</name>
</gene>
<dbReference type="RefSeq" id="WP_245923930.1">
    <property type="nucleotide sequence ID" value="NZ_OBDY01000044.1"/>
</dbReference>
<dbReference type="Pfam" id="PF09397">
    <property type="entry name" value="FtsK_gamma"/>
    <property type="match status" value="1"/>
</dbReference>
<keyword evidence="2" id="KW-0812">Transmembrane</keyword>
<feature type="compositionally biased region" description="Pro residues" evidence="1">
    <location>
        <begin position="16"/>
        <end position="36"/>
    </location>
</feature>
<feature type="domain" description="FtsK gamma" evidence="3">
    <location>
        <begin position="743"/>
        <end position="809"/>
    </location>
</feature>
<dbReference type="SUPFAM" id="SSF52540">
    <property type="entry name" value="P-loop containing nucleoside triphosphate hydrolases"/>
    <property type="match status" value="1"/>
</dbReference>
<feature type="transmembrane region" description="Helical" evidence="2">
    <location>
        <begin position="68"/>
        <end position="88"/>
    </location>
</feature>
<proteinExistence type="predicted"/>
<sequence length="825" mass="87346">MTSTDTTQRPAGAGLPPAPPRPQPVPAAQRPLPPAPGIKSKGQKEAAGPADAGQVPRSRRMRAARHQVAAMPLAGHTAPWPVTLLLWAGAAAAHHGPHGVAMTVAVVAPVAAIVWWWQYERGRSRRMRRKHRRHAAIVTGLALLWLAWAAHAGAGGTHALVLWFGMVAAVWPYWRRRTVPIPASVGALAAVPTEADPTPHADVDDRLPEVVKWDSRVAIPGGAGPGSYLTDMQQVPGGRTYTIQLAAGRQTTMQIRAAQAMLCSALNLAMDELIVDAHPSGALSQAVLTLVEGRPLAQVFPHPGPDKVFNPATGYAAVGMHPDEQPAEWALFVPGWGLAGGVIVGGIGSGKSTLMKNIATTAKHTGVLSVWAGCPVGGQSFPALLKNAEWSAYDVAGIMPQLRGLARLIEVRGALNNVLGRELHVPTAAEPGVLLFLDEFHKITRKDNPDWKEAVALLERIAQEGRKAAVAVVASDQTVNIQKTFGNSDVMRSNLWFKNLAVLRVASDVENGMIPGLDGVNPADLPERFNDGSPTSGLGYLRGLRVAPFRGWLTPNADELLAAAPNVELDTVSARTIGEAYLNRHELRAQAQVDQARTLLDLDPELLTAITAANPQLAAAIEAHKDRPRRPAEPAAGQPSRVTGGGTVLQLTGQISPAPSLRLPDPAPAETDENGPQQRVLALLRSGITETGELRKAYGCGETRMRDLLNALAAAGKARSPKKGYWVPADAPAAADGEQETLLSADRELLAHAAELVVSSQFGSTAMLQRKLRARFAEATALMDDLHTLGAVGPFTGDGRPRDVLAGPGELPALLTRIRGGRQAA</sequence>
<feature type="region of interest" description="Disordered" evidence="1">
    <location>
        <begin position="1"/>
        <end position="64"/>
    </location>
</feature>
<evidence type="ECO:0000313" key="4">
    <source>
        <dbReference type="EMBL" id="SNY72937.1"/>
    </source>
</evidence>
<accession>A0A285KM26</accession>